<name>A0AAD8VF53_LOLMU</name>
<dbReference type="GO" id="GO:0035251">
    <property type="term" value="F:UDP-glucosyltransferase activity"/>
    <property type="evidence" value="ECO:0007669"/>
    <property type="project" value="TreeGrafter"/>
</dbReference>
<gene>
    <name evidence="3" type="ORF">QYE76_016650</name>
</gene>
<sequence>MKLCIIPLVKTLDVFNFFSNFDTSTTQRISDTSLKKKSLIQKTLGLVHASWCHPPAGRFFTHCSMNSMCEALYSVVVMLNLPISFDQPINSRLITNVWKIGSTSVSLKT</sequence>
<evidence type="ECO:0000256" key="1">
    <source>
        <dbReference type="ARBA" id="ARBA00009995"/>
    </source>
</evidence>
<dbReference type="Gene3D" id="3.40.50.2000">
    <property type="entry name" value="Glycogen Phosphorylase B"/>
    <property type="match status" value="1"/>
</dbReference>
<dbReference type="AlphaFoldDB" id="A0AAD8VF53"/>
<organism evidence="3 4">
    <name type="scientific">Lolium multiflorum</name>
    <name type="common">Italian ryegrass</name>
    <name type="synonym">Lolium perenne subsp. multiflorum</name>
    <dbReference type="NCBI Taxonomy" id="4521"/>
    <lineage>
        <taxon>Eukaryota</taxon>
        <taxon>Viridiplantae</taxon>
        <taxon>Streptophyta</taxon>
        <taxon>Embryophyta</taxon>
        <taxon>Tracheophyta</taxon>
        <taxon>Spermatophyta</taxon>
        <taxon>Magnoliopsida</taxon>
        <taxon>Liliopsida</taxon>
        <taxon>Poales</taxon>
        <taxon>Poaceae</taxon>
        <taxon>BOP clade</taxon>
        <taxon>Pooideae</taxon>
        <taxon>Poodae</taxon>
        <taxon>Poeae</taxon>
        <taxon>Poeae Chloroplast Group 2 (Poeae type)</taxon>
        <taxon>Loliodinae</taxon>
        <taxon>Loliinae</taxon>
        <taxon>Lolium</taxon>
    </lineage>
</organism>
<comment type="similarity">
    <text evidence="1">Belongs to the UDP-glycosyltransferase family.</text>
</comment>
<comment type="caution">
    <text evidence="3">The sequence shown here is derived from an EMBL/GenBank/DDBJ whole genome shotgun (WGS) entry which is preliminary data.</text>
</comment>
<dbReference type="Proteomes" id="UP001231189">
    <property type="component" value="Unassembled WGS sequence"/>
</dbReference>
<dbReference type="PANTHER" id="PTHR48047">
    <property type="entry name" value="GLYCOSYLTRANSFERASE"/>
    <property type="match status" value="1"/>
</dbReference>
<reference evidence="3" key="1">
    <citation type="submission" date="2023-07" db="EMBL/GenBank/DDBJ databases">
        <title>A chromosome-level genome assembly of Lolium multiflorum.</title>
        <authorList>
            <person name="Chen Y."/>
            <person name="Copetti D."/>
            <person name="Kolliker R."/>
            <person name="Studer B."/>
        </authorList>
    </citation>
    <scope>NUCLEOTIDE SEQUENCE</scope>
    <source>
        <strain evidence="3">02402/16</strain>
        <tissue evidence="3">Leaf</tissue>
    </source>
</reference>
<protein>
    <submittedName>
        <fullName evidence="3">Uncharacterized protein</fullName>
    </submittedName>
</protein>
<dbReference type="Pfam" id="PF00201">
    <property type="entry name" value="UDPGT"/>
    <property type="match status" value="1"/>
</dbReference>
<evidence type="ECO:0000256" key="2">
    <source>
        <dbReference type="ARBA" id="ARBA00022679"/>
    </source>
</evidence>
<keyword evidence="4" id="KW-1185">Reference proteome</keyword>
<evidence type="ECO:0000313" key="3">
    <source>
        <dbReference type="EMBL" id="KAK1602856.1"/>
    </source>
</evidence>
<dbReference type="SUPFAM" id="SSF53756">
    <property type="entry name" value="UDP-Glycosyltransferase/glycogen phosphorylase"/>
    <property type="match status" value="1"/>
</dbReference>
<dbReference type="PANTHER" id="PTHR48047:SF101">
    <property type="entry name" value="GLYCOSYLTRANSFERASE"/>
    <property type="match status" value="1"/>
</dbReference>
<dbReference type="EMBL" id="JAUUTY010000171">
    <property type="protein sequence ID" value="KAK1602856.1"/>
    <property type="molecule type" value="Genomic_DNA"/>
</dbReference>
<keyword evidence="2" id="KW-0808">Transferase</keyword>
<accession>A0AAD8VF53</accession>
<evidence type="ECO:0000313" key="4">
    <source>
        <dbReference type="Proteomes" id="UP001231189"/>
    </source>
</evidence>
<proteinExistence type="inferred from homology"/>
<dbReference type="InterPro" id="IPR002213">
    <property type="entry name" value="UDP_glucos_trans"/>
</dbReference>